<gene>
    <name evidence="2" type="ORF">LV89_03583</name>
</gene>
<sequence length="206" mass="23314">MRKILYILFICSMAQVGMAQKTWNTRDSVARGVSITAGTGVSHYINTLQIDSRRVGLRQNFSCSSVRFMWEPEHRLSLGIEAGHYQIYEVQLSEGRNVNTASLSVTPILFCVQMRIFKRFYASAATGVSIHHALANALGNQSESSTMAFSNLQFSAGYIYPISKSFGLGLQTKFLSENKTEDMVFAVEAVARYQFKRRFKRIRERV</sequence>
<comment type="caution">
    <text evidence="2">The sequence shown here is derived from an EMBL/GenBank/DDBJ whole genome shotgun (WGS) entry which is preliminary data.</text>
</comment>
<organism evidence="2 3">
    <name type="scientific">Arcicella aurantiaca</name>
    <dbReference type="NCBI Taxonomy" id="591202"/>
    <lineage>
        <taxon>Bacteria</taxon>
        <taxon>Pseudomonadati</taxon>
        <taxon>Bacteroidota</taxon>
        <taxon>Cytophagia</taxon>
        <taxon>Cytophagales</taxon>
        <taxon>Flectobacillaceae</taxon>
        <taxon>Arcicella</taxon>
    </lineage>
</organism>
<reference evidence="2 3" key="1">
    <citation type="submission" date="2018-05" db="EMBL/GenBank/DDBJ databases">
        <title>Genomic Encyclopedia of Archaeal and Bacterial Type Strains, Phase II (KMG-II): from individual species to whole genera.</title>
        <authorList>
            <person name="Goeker M."/>
        </authorList>
    </citation>
    <scope>NUCLEOTIDE SEQUENCE [LARGE SCALE GENOMIC DNA]</scope>
    <source>
        <strain evidence="2 3">DSM 22214</strain>
    </source>
</reference>
<proteinExistence type="predicted"/>
<evidence type="ECO:0008006" key="4">
    <source>
        <dbReference type="Google" id="ProtNLM"/>
    </source>
</evidence>
<dbReference type="OrthoDB" id="943576at2"/>
<dbReference type="EMBL" id="QGGO01000022">
    <property type="protein sequence ID" value="PWK21870.1"/>
    <property type="molecule type" value="Genomic_DNA"/>
</dbReference>
<feature type="signal peptide" evidence="1">
    <location>
        <begin position="1"/>
        <end position="19"/>
    </location>
</feature>
<feature type="chain" id="PRO_5016282134" description="Outer membrane protein with beta-barrel domain" evidence="1">
    <location>
        <begin position="20"/>
        <end position="206"/>
    </location>
</feature>
<name>A0A316EFZ9_9BACT</name>
<keyword evidence="3" id="KW-1185">Reference proteome</keyword>
<evidence type="ECO:0000313" key="2">
    <source>
        <dbReference type="EMBL" id="PWK21870.1"/>
    </source>
</evidence>
<evidence type="ECO:0000313" key="3">
    <source>
        <dbReference type="Proteomes" id="UP000245489"/>
    </source>
</evidence>
<keyword evidence="1" id="KW-0732">Signal</keyword>
<dbReference type="AlphaFoldDB" id="A0A316EFZ9"/>
<accession>A0A316EFZ9</accession>
<dbReference type="RefSeq" id="WP_146199199.1">
    <property type="nucleotide sequence ID" value="NZ_QGGO01000022.1"/>
</dbReference>
<protein>
    <recommendedName>
        <fullName evidence="4">Outer membrane protein with beta-barrel domain</fullName>
    </recommendedName>
</protein>
<evidence type="ECO:0000256" key="1">
    <source>
        <dbReference type="SAM" id="SignalP"/>
    </source>
</evidence>
<dbReference type="Proteomes" id="UP000245489">
    <property type="component" value="Unassembled WGS sequence"/>
</dbReference>